<evidence type="ECO:0000256" key="1">
    <source>
        <dbReference type="SAM" id="MobiDB-lite"/>
    </source>
</evidence>
<keyword evidence="2" id="KW-1133">Transmembrane helix</keyword>
<proteinExistence type="predicted"/>
<feature type="compositionally biased region" description="Basic and acidic residues" evidence="1">
    <location>
        <begin position="166"/>
        <end position="179"/>
    </location>
</feature>
<dbReference type="NCBIfam" id="NF008528">
    <property type="entry name" value="PRK11463.1-2"/>
    <property type="match status" value="1"/>
</dbReference>
<dbReference type="EMBL" id="BSTX01000002">
    <property type="protein sequence ID" value="GLZ78869.1"/>
    <property type="molecule type" value="Genomic_DNA"/>
</dbReference>
<comment type="caution">
    <text evidence="3">The sequence shown here is derived from an EMBL/GenBank/DDBJ whole genome shotgun (WGS) entry which is preliminary data.</text>
</comment>
<accession>A0A9W6SKW2</accession>
<feature type="transmembrane region" description="Helical" evidence="2">
    <location>
        <begin position="12"/>
        <end position="32"/>
    </location>
</feature>
<feature type="region of interest" description="Disordered" evidence="1">
    <location>
        <begin position="143"/>
        <end position="179"/>
    </location>
</feature>
<protein>
    <submittedName>
        <fullName evidence="3">Membrane protein</fullName>
    </submittedName>
</protein>
<reference evidence="3" key="1">
    <citation type="submission" date="2023-03" db="EMBL/GenBank/DDBJ databases">
        <title>Actinorhabdospora filicis NBRC 111898.</title>
        <authorList>
            <person name="Ichikawa N."/>
            <person name="Sato H."/>
            <person name="Tonouchi N."/>
        </authorList>
    </citation>
    <scope>NUCLEOTIDE SEQUENCE</scope>
    <source>
        <strain evidence="3">NBRC 111898</strain>
    </source>
</reference>
<dbReference type="AlphaFoldDB" id="A0A9W6SKW2"/>
<dbReference type="Pfam" id="PF04186">
    <property type="entry name" value="FxsA"/>
    <property type="match status" value="1"/>
</dbReference>
<dbReference type="GO" id="GO:0016020">
    <property type="term" value="C:membrane"/>
    <property type="evidence" value="ECO:0007669"/>
    <property type="project" value="InterPro"/>
</dbReference>
<keyword evidence="4" id="KW-1185">Reference proteome</keyword>
<feature type="transmembrane region" description="Helical" evidence="2">
    <location>
        <begin position="38"/>
        <end position="56"/>
    </location>
</feature>
<keyword evidence="2" id="KW-0472">Membrane</keyword>
<dbReference type="PANTHER" id="PTHR35335">
    <property type="entry name" value="UPF0716 PROTEIN FXSA"/>
    <property type="match status" value="1"/>
</dbReference>
<keyword evidence="2" id="KW-0812">Transmembrane</keyword>
<gene>
    <name evidence="3" type="ORF">Afil01_36760</name>
</gene>
<evidence type="ECO:0000313" key="4">
    <source>
        <dbReference type="Proteomes" id="UP001165079"/>
    </source>
</evidence>
<name>A0A9W6SKW2_9ACTN</name>
<dbReference type="InterPro" id="IPR007313">
    <property type="entry name" value="FxsA"/>
</dbReference>
<sequence>MTGPVRRRRRFPFGSLLVICELVVYILVARWIGIGWTILLTLVTGFAGASLMRYFGAKAFRAYAEDAREGRPPGRTIVDGTIAFVGAIGLLVPGFISDVLGLLCVFPPTRALLRPLAERLLASRLPSGQMGAMFGPRRVRTEAGMPDESGPHDVIDGEVLEGEIVDGPREDNEGPRSPK</sequence>
<organism evidence="3 4">
    <name type="scientific">Actinorhabdospora filicis</name>
    <dbReference type="NCBI Taxonomy" id="1785913"/>
    <lineage>
        <taxon>Bacteria</taxon>
        <taxon>Bacillati</taxon>
        <taxon>Actinomycetota</taxon>
        <taxon>Actinomycetes</taxon>
        <taxon>Micromonosporales</taxon>
        <taxon>Micromonosporaceae</taxon>
        <taxon>Actinorhabdospora</taxon>
    </lineage>
</organism>
<evidence type="ECO:0000256" key="2">
    <source>
        <dbReference type="SAM" id="Phobius"/>
    </source>
</evidence>
<dbReference type="RefSeq" id="WP_285664005.1">
    <property type="nucleotide sequence ID" value="NZ_BSTX01000002.1"/>
</dbReference>
<dbReference type="PANTHER" id="PTHR35335:SF1">
    <property type="entry name" value="UPF0716 PROTEIN FXSA"/>
    <property type="match status" value="1"/>
</dbReference>
<dbReference type="Proteomes" id="UP001165079">
    <property type="component" value="Unassembled WGS sequence"/>
</dbReference>
<feature type="transmembrane region" description="Helical" evidence="2">
    <location>
        <begin position="77"/>
        <end position="96"/>
    </location>
</feature>
<evidence type="ECO:0000313" key="3">
    <source>
        <dbReference type="EMBL" id="GLZ78869.1"/>
    </source>
</evidence>